<evidence type="ECO:0000313" key="2">
    <source>
        <dbReference type="EMBL" id="KAG5415199.1"/>
    </source>
</evidence>
<gene>
    <name evidence="2" type="primary">A01p029070.1_BraROA</name>
    <name evidence="2" type="ORF">IGI04_002766</name>
</gene>
<evidence type="ECO:0000256" key="1">
    <source>
        <dbReference type="SAM" id="MobiDB-lite"/>
    </source>
</evidence>
<comment type="caution">
    <text evidence="2">The sequence shown here is derived from an EMBL/GenBank/DDBJ whole genome shotgun (WGS) entry which is preliminary data.</text>
</comment>
<keyword evidence="3" id="KW-1185">Reference proteome</keyword>
<evidence type="ECO:0008006" key="4">
    <source>
        <dbReference type="Google" id="ProtNLM"/>
    </source>
</evidence>
<dbReference type="EMBL" id="JADBGQ010000001">
    <property type="protein sequence ID" value="KAG5415199.1"/>
    <property type="molecule type" value="Genomic_DNA"/>
</dbReference>
<feature type="compositionally biased region" description="Polar residues" evidence="1">
    <location>
        <begin position="13"/>
        <end position="25"/>
    </location>
</feature>
<organism evidence="2 3">
    <name type="scientific">Brassica rapa subsp. trilocularis</name>
    <dbReference type="NCBI Taxonomy" id="1813537"/>
    <lineage>
        <taxon>Eukaryota</taxon>
        <taxon>Viridiplantae</taxon>
        <taxon>Streptophyta</taxon>
        <taxon>Embryophyta</taxon>
        <taxon>Tracheophyta</taxon>
        <taxon>Spermatophyta</taxon>
        <taxon>Magnoliopsida</taxon>
        <taxon>eudicotyledons</taxon>
        <taxon>Gunneridae</taxon>
        <taxon>Pentapetalae</taxon>
        <taxon>rosids</taxon>
        <taxon>malvids</taxon>
        <taxon>Brassicales</taxon>
        <taxon>Brassicaceae</taxon>
        <taxon>Brassiceae</taxon>
        <taxon>Brassica</taxon>
    </lineage>
</organism>
<proteinExistence type="predicted"/>
<dbReference type="Proteomes" id="UP000823674">
    <property type="component" value="Chromosome A01"/>
</dbReference>
<name>A0ABQ7NZT8_BRACM</name>
<accession>A0ABQ7NZT8</accession>
<protein>
    <recommendedName>
        <fullName evidence="4">Transposase MuDR plant domain-containing protein</fullName>
    </recommendedName>
</protein>
<reference evidence="2 3" key="1">
    <citation type="submission" date="2021-03" db="EMBL/GenBank/DDBJ databases">
        <authorList>
            <person name="King G.J."/>
            <person name="Bancroft I."/>
            <person name="Baten A."/>
            <person name="Bloomfield J."/>
            <person name="Borpatragohain P."/>
            <person name="He Z."/>
            <person name="Irish N."/>
            <person name="Irwin J."/>
            <person name="Liu K."/>
            <person name="Mauleon R.P."/>
            <person name="Moore J."/>
            <person name="Morris R."/>
            <person name="Ostergaard L."/>
            <person name="Wang B."/>
            <person name="Wells R."/>
        </authorList>
    </citation>
    <scope>NUCLEOTIDE SEQUENCE [LARGE SCALE GENOMIC DNA]</scope>
    <source>
        <strain evidence="2">R-o-18</strain>
        <tissue evidence="2">Leaf</tissue>
    </source>
</reference>
<evidence type="ECO:0000313" key="3">
    <source>
        <dbReference type="Proteomes" id="UP000823674"/>
    </source>
</evidence>
<feature type="region of interest" description="Disordered" evidence="1">
    <location>
        <begin position="1"/>
        <end position="25"/>
    </location>
</feature>
<sequence>MEDNDGCVHPPVTNVTEVHSGDTSSKGSEFILTSHIVSCGYNKETDNGESVDDVSVTPPKHNRVIEDKDDFVDPPDTQATQFQGGEAFMKGIQVSEMYEYNDVVPAFNDMVASGFNLHDIDYIKEYSDRYIGRMFKDKAQFKLTMAIYAITKACRFKFRHAKWFITAKYLDKECAWKGST</sequence>